<dbReference type="Gene3D" id="3.90.79.10">
    <property type="entry name" value="Nucleoside Triphosphate Pyrophosphohydrolase"/>
    <property type="match status" value="1"/>
</dbReference>
<dbReference type="PANTHER" id="PTHR43222">
    <property type="entry name" value="NUDIX HYDROLASE 23"/>
    <property type="match status" value="1"/>
</dbReference>
<dbReference type="KEGG" id="rfo:REIFOR_01580"/>
<evidence type="ECO:0000256" key="2">
    <source>
        <dbReference type="ARBA" id="ARBA00022801"/>
    </source>
</evidence>
<organism evidence="4 5">
    <name type="scientific">Reinekea forsetii</name>
    <dbReference type="NCBI Taxonomy" id="1336806"/>
    <lineage>
        <taxon>Bacteria</taxon>
        <taxon>Pseudomonadati</taxon>
        <taxon>Pseudomonadota</taxon>
        <taxon>Gammaproteobacteria</taxon>
        <taxon>Oceanospirillales</taxon>
        <taxon>Saccharospirillaceae</taxon>
        <taxon>Reinekea</taxon>
    </lineage>
</organism>
<reference evidence="4 5" key="1">
    <citation type="journal article" date="2017" name="Environ. Microbiol.">
        <title>Genomic and physiological analyses of 'Reinekea forsetii' reveal a versatile opportunistic lifestyle during spring algae blooms.</title>
        <authorList>
            <person name="Avci B."/>
            <person name="Hahnke R.L."/>
            <person name="Chafee M."/>
            <person name="Fischer T."/>
            <person name="Gruber-Vodicka H."/>
            <person name="Tegetmeyer H.E."/>
            <person name="Harder J."/>
            <person name="Fuchs B.M."/>
            <person name="Amann R.I."/>
            <person name="Teeling H."/>
        </authorList>
    </citation>
    <scope>NUCLEOTIDE SEQUENCE [LARGE SCALE GENOMIC DNA]</scope>
    <source>
        <strain evidence="4 5">Hel1_31_D35</strain>
    </source>
</reference>
<protein>
    <submittedName>
        <fullName evidence="4">MutT/NUDIX family hydrolase</fullName>
    </submittedName>
</protein>
<evidence type="ECO:0000259" key="3">
    <source>
        <dbReference type="PROSITE" id="PS51462"/>
    </source>
</evidence>
<dbReference type="Pfam" id="PF00293">
    <property type="entry name" value="NUDIX"/>
    <property type="match status" value="1"/>
</dbReference>
<name>A0A2K8KPM7_9GAMM</name>
<evidence type="ECO:0000313" key="5">
    <source>
        <dbReference type="Proteomes" id="UP000229757"/>
    </source>
</evidence>
<dbReference type="InterPro" id="IPR000086">
    <property type="entry name" value="NUDIX_hydrolase_dom"/>
</dbReference>
<comment type="cofactor">
    <cofactor evidence="1">
        <name>Mg(2+)</name>
        <dbReference type="ChEBI" id="CHEBI:18420"/>
    </cofactor>
</comment>
<dbReference type="InterPro" id="IPR020084">
    <property type="entry name" value="NUDIX_hydrolase_CS"/>
</dbReference>
<sequence length="132" mass="14844">MVNEIDNGINCWNQPAGHVEDGEDLIAAAQREALEETGYKVEITGLQAIYQGIHGTSGTHYLRICFHAVALERLSETLDPDILSAQWLDLDDLQANKYQLRSELTRQTLEDCPDAPIYPVNLIHDLYLGDHQ</sequence>
<dbReference type="SUPFAM" id="SSF55811">
    <property type="entry name" value="Nudix"/>
    <property type="match status" value="1"/>
</dbReference>
<proteinExistence type="predicted"/>
<accession>A0A2K8KPM7</accession>
<feature type="domain" description="Nudix hydrolase" evidence="3">
    <location>
        <begin position="1"/>
        <end position="113"/>
    </location>
</feature>
<gene>
    <name evidence="4" type="ORF">REIFOR_01580</name>
</gene>
<dbReference type="EMBL" id="CP011797">
    <property type="protein sequence ID" value="ATX76725.1"/>
    <property type="molecule type" value="Genomic_DNA"/>
</dbReference>
<keyword evidence="2 4" id="KW-0378">Hydrolase</keyword>
<dbReference type="GO" id="GO:0016787">
    <property type="term" value="F:hydrolase activity"/>
    <property type="evidence" value="ECO:0007669"/>
    <property type="project" value="UniProtKB-KW"/>
</dbReference>
<dbReference type="PROSITE" id="PS51462">
    <property type="entry name" value="NUDIX"/>
    <property type="match status" value="1"/>
</dbReference>
<dbReference type="AlphaFoldDB" id="A0A2K8KPM7"/>
<dbReference type="PANTHER" id="PTHR43222:SF11">
    <property type="entry name" value="PHOSPHATASE NUDJ"/>
    <property type="match status" value="1"/>
</dbReference>
<evidence type="ECO:0000256" key="1">
    <source>
        <dbReference type="ARBA" id="ARBA00001946"/>
    </source>
</evidence>
<dbReference type="Proteomes" id="UP000229757">
    <property type="component" value="Chromosome"/>
</dbReference>
<evidence type="ECO:0000313" key="4">
    <source>
        <dbReference type="EMBL" id="ATX76725.1"/>
    </source>
</evidence>
<dbReference type="PROSITE" id="PS00893">
    <property type="entry name" value="NUDIX_BOX"/>
    <property type="match status" value="1"/>
</dbReference>
<dbReference type="InterPro" id="IPR015797">
    <property type="entry name" value="NUDIX_hydrolase-like_dom_sf"/>
</dbReference>
<keyword evidence="5" id="KW-1185">Reference proteome</keyword>